<dbReference type="GO" id="GO:0016787">
    <property type="term" value="F:hydrolase activity"/>
    <property type="evidence" value="ECO:0007669"/>
    <property type="project" value="UniProtKB-KW"/>
</dbReference>
<keyword evidence="2" id="KW-0547">Nucleotide-binding</keyword>
<evidence type="ECO:0000259" key="11">
    <source>
        <dbReference type="PROSITE" id="PS51192"/>
    </source>
</evidence>
<dbReference type="InterPro" id="IPR014001">
    <property type="entry name" value="Helicase_ATP-bd"/>
</dbReference>
<dbReference type="InterPro" id="IPR001650">
    <property type="entry name" value="Helicase_C-like"/>
</dbReference>
<evidence type="ECO:0000256" key="10">
    <source>
        <dbReference type="SAM" id="MobiDB-lite"/>
    </source>
</evidence>
<dbReference type="SUPFAM" id="SSF52540">
    <property type="entry name" value="P-loop containing nucleoside triphosphate hydrolases"/>
    <property type="match status" value="1"/>
</dbReference>
<evidence type="ECO:0000313" key="13">
    <source>
        <dbReference type="EMBL" id="CAH1789930.1"/>
    </source>
</evidence>
<dbReference type="AlphaFoldDB" id="A0A8S4PF64"/>
<dbReference type="FunFam" id="3.40.50.300:FF:001293">
    <property type="entry name" value="helicase POLQ-like isoform X5"/>
    <property type="match status" value="1"/>
</dbReference>
<feature type="compositionally biased region" description="Polar residues" evidence="10">
    <location>
        <begin position="9"/>
        <end position="34"/>
    </location>
</feature>
<dbReference type="GO" id="GO:0006281">
    <property type="term" value="P:DNA repair"/>
    <property type="evidence" value="ECO:0007669"/>
    <property type="project" value="UniProtKB-KW"/>
</dbReference>
<evidence type="ECO:0000256" key="1">
    <source>
        <dbReference type="ARBA" id="ARBA00004123"/>
    </source>
</evidence>
<dbReference type="Proteomes" id="UP000749559">
    <property type="component" value="Unassembled WGS sequence"/>
</dbReference>
<evidence type="ECO:0000256" key="6">
    <source>
        <dbReference type="ARBA" id="ARBA00022840"/>
    </source>
</evidence>
<evidence type="ECO:0008006" key="15">
    <source>
        <dbReference type="Google" id="ProtNLM"/>
    </source>
</evidence>
<dbReference type="GO" id="GO:0005524">
    <property type="term" value="F:ATP binding"/>
    <property type="evidence" value="ECO:0007669"/>
    <property type="project" value="UniProtKB-KW"/>
</dbReference>
<keyword evidence="7" id="KW-0234">DNA repair</keyword>
<dbReference type="Pfam" id="PF00271">
    <property type="entry name" value="Helicase_C"/>
    <property type="match status" value="1"/>
</dbReference>
<comment type="catalytic activity">
    <reaction evidence="9">
        <text>ATP + H2O = ADP + phosphate + H(+)</text>
        <dbReference type="Rhea" id="RHEA:13065"/>
        <dbReference type="ChEBI" id="CHEBI:15377"/>
        <dbReference type="ChEBI" id="CHEBI:15378"/>
        <dbReference type="ChEBI" id="CHEBI:30616"/>
        <dbReference type="ChEBI" id="CHEBI:43474"/>
        <dbReference type="ChEBI" id="CHEBI:456216"/>
        <dbReference type="EC" id="5.6.2.4"/>
    </reaction>
</comment>
<dbReference type="GO" id="GO:0005634">
    <property type="term" value="C:nucleus"/>
    <property type="evidence" value="ECO:0007669"/>
    <property type="project" value="UniProtKB-SubCell"/>
</dbReference>
<evidence type="ECO:0000256" key="3">
    <source>
        <dbReference type="ARBA" id="ARBA00022763"/>
    </source>
</evidence>
<dbReference type="InterPro" id="IPR027417">
    <property type="entry name" value="P-loop_NTPase"/>
</dbReference>
<dbReference type="InterPro" id="IPR046931">
    <property type="entry name" value="HTH_61"/>
</dbReference>
<reference evidence="13" key="1">
    <citation type="submission" date="2022-03" db="EMBL/GenBank/DDBJ databases">
        <authorList>
            <person name="Martin C."/>
        </authorList>
    </citation>
    <scope>NUCLEOTIDE SEQUENCE</scope>
</reference>
<comment type="caution">
    <text evidence="13">The sequence shown here is derived from an EMBL/GenBank/DDBJ whole genome shotgun (WGS) entry which is preliminary data.</text>
</comment>
<dbReference type="CDD" id="cd18795">
    <property type="entry name" value="SF2_C_Ski2"/>
    <property type="match status" value="1"/>
</dbReference>
<evidence type="ECO:0000256" key="9">
    <source>
        <dbReference type="ARBA" id="ARBA00048988"/>
    </source>
</evidence>
<dbReference type="PROSITE" id="PS51194">
    <property type="entry name" value="HELICASE_CTER"/>
    <property type="match status" value="1"/>
</dbReference>
<dbReference type="EMBL" id="CAIIXF020000007">
    <property type="protein sequence ID" value="CAH1789930.1"/>
    <property type="molecule type" value="Genomic_DNA"/>
</dbReference>
<dbReference type="FunFam" id="3.40.50.300:FF:000813">
    <property type="entry name" value="helicase POLQ-like isoform X1"/>
    <property type="match status" value="1"/>
</dbReference>
<dbReference type="GO" id="GO:0043138">
    <property type="term" value="F:3'-5' DNA helicase activity"/>
    <property type="evidence" value="ECO:0007669"/>
    <property type="project" value="UniProtKB-EC"/>
</dbReference>
<organism evidence="13 14">
    <name type="scientific">Owenia fusiformis</name>
    <name type="common">Polychaete worm</name>
    <dbReference type="NCBI Taxonomy" id="6347"/>
    <lineage>
        <taxon>Eukaryota</taxon>
        <taxon>Metazoa</taxon>
        <taxon>Spiralia</taxon>
        <taxon>Lophotrochozoa</taxon>
        <taxon>Annelida</taxon>
        <taxon>Polychaeta</taxon>
        <taxon>Sedentaria</taxon>
        <taxon>Canalipalpata</taxon>
        <taxon>Sabellida</taxon>
        <taxon>Oweniida</taxon>
        <taxon>Oweniidae</taxon>
        <taxon>Owenia</taxon>
    </lineage>
</organism>
<evidence type="ECO:0000256" key="4">
    <source>
        <dbReference type="ARBA" id="ARBA00022801"/>
    </source>
</evidence>
<dbReference type="SMART" id="SM00490">
    <property type="entry name" value="HELICc"/>
    <property type="match status" value="1"/>
</dbReference>
<gene>
    <name evidence="13" type="ORF">OFUS_LOCUS15206</name>
</gene>
<feature type="domain" description="Helicase C-terminal" evidence="12">
    <location>
        <begin position="361"/>
        <end position="553"/>
    </location>
</feature>
<name>A0A8S4PF64_OWEFU</name>
<evidence type="ECO:0000256" key="8">
    <source>
        <dbReference type="ARBA" id="ARBA00023242"/>
    </source>
</evidence>
<proteinExistence type="predicted"/>
<protein>
    <recommendedName>
        <fullName evidence="15">Helicase POLQ-like</fullName>
    </recommendedName>
</protein>
<keyword evidence="6" id="KW-0067">ATP-binding</keyword>
<dbReference type="PROSITE" id="PS51192">
    <property type="entry name" value="HELICASE_ATP_BIND_1"/>
    <property type="match status" value="1"/>
</dbReference>
<dbReference type="OrthoDB" id="2320933at2759"/>
<dbReference type="Gene3D" id="3.40.50.300">
    <property type="entry name" value="P-loop containing nucleotide triphosphate hydrolases"/>
    <property type="match status" value="2"/>
</dbReference>
<keyword evidence="8" id="KW-0539">Nucleus</keyword>
<evidence type="ECO:0000256" key="2">
    <source>
        <dbReference type="ARBA" id="ARBA00022741"/>
    </source>
</evidence>
<dbReference type="Pfam" id="PF20470">
    <property type="entry name" value="HTH_61"/>
    <property type="match status" value="1"/>
</dbReference>
<evidence type="ECO:0000259" key="12">
    <source>
        <dbReference type="PROSITE" id="PS51194"/>
    </source>
</evidence>
<dbReference type="PANTHER" id="PTHR47961">
    <property type="entry name" value="DNA POLYMERASE THETA, PUTATIVE (AFU_ORTHOLOGUE AFUA_1G05260)-RELATED"/>
    <property type="match status" value="1"/>
</dbReference>
<keyword evidence="14" id="KW-1185">Reference proteome</keyword>
<evidence type="ECO:0000256" key="7">
    <source>
        <dbReference type="ARBA" id="ARBA00023204"/>
    </source>
</evidence>
<dbReference type="InterPro" id="IPR050474">
    <property type="entry name" value="Hel308_SKI2-like"/>
</dbReference>
<accession>A0A8S4PF64</accession>
<keyword evidence="4" id="KW-0378">Hydrolase</keyword>
<comment type="subcellular location">
    <subcellularLocation>
        <location evidence="1">Nucleus</location>
    </subcellularLocation>
</comment>
<dbReference type="GO" id="GO:0003676">
    <property type="term" value="F:nucleic acid binding"/>
    <property type="evidence" value="ECO:0007669"/>
    <property type="project" value="InterPro"/>
</dbReference>
<keyword evidence="3" id="KW-0227">DNA damage</keyword>
<sequence>MKPRLTPIHSLTPSGQASENKHSNTYNTKISHSHNVTELKRKSSENRTPITSRTLKSRIKQMLQGNAKVGSPQSNKLQRLQKESIEEAIAQAQKDRLGGTEYDIGPFYGLPSKVEELFTKHRKIKSLYEWQKECLSLPAIQQRQNLIYSLPTSGGKTLVAEILILRELLCRKKDTMLILPFVSIVQEKVRGLAPFAVDLDFLVEEYAGHKGHMPPKMRQKSNSLYICTMEKANGLVNCLIEMGKLDNIGLVVVDELHMLGEGGSRGAVLEMTLTKLMHASTDCQIIGMSATLNNTSDLTRFLQAELYSNNFRPVELTEYVKLEDNIFTVNADTIIPDEKLRHDRIVSYPYTSKMVKQDPDHLCGLVSEVIPDKSCLVFCSTKKNCENVAVLLCEMMPRHLKGRNRQAREALYRTLKEEGNGQMCPVLRKTVPYGLAYHHSGLTMDERKLIEEAYSEGTLCLLTCTSTLAAGVNLPAKRVILRAPYVGMNFLQRSQYKQMVGRAGRAGIDTSGESIVIVKKKDKEKLLDLISGPYDSCMSSLMYDSAKGVRSLLLTTIGLKLTPTIESVIELMRRTLLDIQSSTLGLDIPDITKDALQSLIDLGMVKQTRTRIDGSDDPLSQITSQSPIITHIEVTRLGKATFKGSVDIQRAPTLFTDLCKAQKSLVVSNHLHLLYLATPYDYRSGQH</sequence>
<keyword evidence="5" id="KW-0347">Helicase</keyword>
<feature type="domain" description="Helicase ATP-binding" evidence="11">
    <location>
        <begin position="137"/>
        <end position="310"/>
    </location>
</feature>
<feature type="compositionally biased region" description="Basic and acidic residues" evidence="10">
    <location>
        <begin position="35"/>
        <end position="45"/>
    </location>
</feature>
<dbReference type="SMART" id="SM00487">
    <property type="entry name" value="DEXDc"/>
    <property type="match status" value="1"/>
</dbReference>
<feature type="region of interest" description="Disordered" evidence="10">
    <location>
        <begin position="1"/>
        <end position="55"/>
    </location>
</feature>
<dbReference type="CDD" id="cd18026">
    <property type="entry name" value="DEXHc_POLQ-like"/>
    <property type="match status" value="1"/>
</dbReference>
<dbReference type="PANTHER" id="PTHR47961:SF12">
    <property type="entry name" value="HELICASE POLQ-LIKE"/>
    <property type="match status" value="1"/>
</dbReference>
<dbReference type="InterPro" id="IPR011545">
    <property type="entry name" value="DEAD/DEAH_box_helicase_dom"/>
</dbReference>
<evidence type="ECO:0000313" key="14">
    <source>
        <dbReference type="Proteomes" id="UP000749559"/>
    </source>
</evidence>
<evidence type="ECO:0000256" key="5">
    <source>
        <dbReference type="ARBA" id="ARBA00022806"/>
    </source>
</evidence>
<dbReference type="Pfam" id="PF00270">
    <property type="entry name" value="DEAD"/>
    <property type="match status" value="1"/>
</dbReference>